<name>A0ABW3X5R5_9HYPH</name>
<keyword evidence="2" id="KW-1185">Reference proteome</keyword>
<proteinExistence type="predicted"/>
<feature type="non-terminal residue" evidence="1">
    <location>
        <position position="254"/>
    </location>
</feature>
<reference evidence="2" key="1">
    <citation type="journal article" date="2019" name="Int. J. Syst. Evol. Microbiol.">
        <title>The Global Catalogue of Microorganisms (GCM) 10K type strain sequencing project: providing services to taxonomists for standard genome sequencing and annotation.</title>
        <authorList>
            <consortium name="The Broad Institute Genomics Platform"/>
            <consortium name="The Broad Institute Genome Sequencing Center for Infectious Disease"/>
            <person name="Wu L."/>
            <person name="Ma J."/>
        </authorList>
    </citation>
    <scope>NUCLEOTIDE SEQUENCE [LARGE SCALE GENOMIC DNA]</scope>
    <source>
        <strain evidence="2">CCUG 56108</strain>
    </source>
</reference>
<gene>
    <name evidence="1" type="ORF">ACFQ4G_21695</name>
</gene>
<organism evidence="1 2">
    <name type="scientific">Methylobacterium marchantiae</name>
    <dbReference type="NCBI Taxonomy" id="600331"/>
    <lineage>
        <taxon>Bacteria</taxon>
        <taxon>Pseudomonadati</taxon>
        <taxon>Pseudomonadota</taxon>
        <taxon>Alphaproteobacteria</taxon>
        <taxon>Hyphomicrobiales</taxon>
        <taxon>Methylobacteriaceae</taxon>
        <taxon>Methylobacterium</taxon>
    </lineage>
</organism>
<evidence type="ECO:0000313" key="2">
    <source>
        <dbReference type="Proteomes" id="UP001597176"/>
    </source>
</evidence>
<sequence length="254" mass="26650">MSGYVAGLAEAGQRIEAALAWWAAELGGVVGAESRPAPARSDLAFYLGPPGADQALVLVDRRAEPPRRYTLAAEIDDLPERLAAIRGTGRKAVSVSVLVDPAACFLRSLHLPAAALPRMREVLAQELEAATPFRVAGVHADWFVEGEDETGLRVRHVVLKRARLDPVLAVLARAGLQVATVGVGTSEDRALPVDLLSGGGRPIPRMLRGVTWGDGAALALSGLLALAAFGLLRTHQEATLGALETATVDARRAA</sequence>
<comment type="caution">
    <text evidence="1">The sequence shown here is derived from an EMBL/GenBank/DDBJ whole genome shotgun (WGS) entry which is preliminary data.</text>
</comment>
<dbReference type="EMBL" id="JBHTND010000061">
    <property type="protein sequence ID" value="MFD1304174.1"/>
    <property type="molecule type" value="Genomic_DNA"/>
</dbReference>
<dbReference type="Gene3D" id="3.30.420.380">
    <property type="match status" value="1"/>
</dbReference>
<dbReference type="Proteomes" id="UP001597176">
    <property type="component" value="Unassembled WGS sequence"/>
</dbReference>
<accession>A0ABW3X5R5</accession>
<protein>
    <submittedName>
        <fullName evidence="1">Uncharacterized protein</fullName>
    </submittedName>
</protein>
<evidence type="ECO:0000313" key="1">
    <source>
        <dbReference type="EMBL" id="MFD1304174.1"/>
    </source>
</evidence>
<dbReference type="InterPro" id="IPR043129">
    <property type="entry name" value="ATPase_NBD"/>
</dbReference>
<dbReference type="SUPFAM" id="SSF53067">
    <property type="entry name" value="Actin-like ATPase domain"/>
    <property type="match status" value="1"/>
</dbReference>
<dbReference type="RefSeq" id="WP_379041094.1">
    <property type="nucleotide sequence ID" value="NZ_JBHTND010000061.1"/>
</dbReference>